<dbReference type="EMBL" id="CAJVPJ010002869">
    <property type="protein sequence ID" value="CAG8630860.1"/>
    <property type="molecule type" value="Genomic_DNA"/>
</dbReference>
<dbReference type="AlphaFoldDB" id="A0A9N9GUK7"/>
<accession>A0A9N9GUK7</accession>
<protein>
    <submittedName>
        <fullName evidence="1">2656_t:CDS:1</fullName>
    </submittedName>
</protein>
<name>A0A9N9GUK7_9GLOM</name>
<sequence>SKDAWRIPNYCNGIHHGYPTTQFFKHDLAITTSISIYEDLEKAITQVLHPQELVFADLQPPNILIVHPGWQNMDQITWPERVIPGTVLKKEDDKFMLDIDRLKYALNL</sequence>
<gene>
    <name evidence="1" type="ORF">POCULU_LOCUS8886</name>
</gene>
<dbReference type="OrthoDB" id="2404559at2759"/>
<reference evidence="1" key="1">
    <citation type="submission" date="2021-06" db="EMBL/GenBank/DDBJ databases">
        <authorList>
            <person name="Kallberg Y."/>
            <person name="Tangrot J."/>
            <person name="Rosling A."/>
        </authorList>
    </citation>
    <scope>NUCLEOTIDE SEQUENCE</scope>
    <source>
        <strain evidence="1">IA702</strain>
    </source>
</reference>
<keyword evidence="2" id="KW-1185">Reference proteome</keyword>
<dbReference type="Proteomes" id="UP000789572">
    <property type="component" value="Unassembled WGS sequence"/>
</dbReference>
<evidence type="ECO:0000313" key="2">
    <source>
        <dbReference type="Proteomes" id="UP000789572"/>
    </source>
</evidence>
<proteinExistence type="predicted"/>
<comment type="caution">
    <text evidence="1">The sequence shown here is derived from an EMBL/GenBank/DDBJ whole genome shotgun (WGS) entry which is preliminary data.</text>
</comment>
<organism evidence="1 2">
    <name type="scientific">Paraglomus occultum</name>
    <dbReference type="NCBI Taxonomy" id="144539"/>
    <lineage>
        <taxon>Eukaryota</taxon>
        <taxon>Fungi</taxon>
        <taxon>Fungi incertae sedis</taxon>
        <taxon>Mucoromycota</taxon>
        <taxon>Glomeromycotina</taxon>
        <taxon>Glomeromycetes</taxon>
        <taxon>Paraglomerales</taxon>
        <taxon>Paraglomeraceae</taxon>
        <taxon>Paraglomus</taxon>
    </lineage>
</organism>
<evidence type="ECO:0000313" key="1">
    <source>
        <dbReference type="EMBL" id="CAG8630860.1"/>
    </source>
</evidence>
<feature type="non-terminal residue" evidence="1">
    <location>
        <position position="108"/>
    </location>
</feature>